<dbReference type="AlphaFoldDB" id="A0AAU0N2J0"/>
<evidence type="ECO:0000313" key="3">
    <source>
        <dbReference type="EMBL" id="WOX07239.1"/>
    </source>
</evidence>
<dbReference type="SUPFAM" id="SSF51735">
    <property type="entry name" value="NAD(P)-binding Rossmann-fold domains"/>
    <property type="match status" value="1"/>
</dbReference>
<dbReference type="PANTHER" id="PTHR43205">
    <property type="entry name" value="PROSTAGLANDIN REDUCTASE"/>
    <property type="match status" value="1"/>
</dbReference>
<dbReference type="InterPro" id="IPR011032">
    <property type="entry name" value="GroES-like_sf"/>
</dbReference>
<evidence type="ECO:0000259" key="2">
    <source>
        <dbReference type="SMART" id="SM00829"/>
    </source>
</evidence>
<dbReference type="CDD" id="cd05288">
    <property type="entry name" value="PGDH"/>
    <property type="match status" value="1"/>
</dbReference>
<dbReference type="PANTHER" id="PTHR43205:SF7">
    <property type="entry name" value="PROSTAGLANDIN REDUCTASE 1"/>
    <property type="match status" value="1"/>
</dbReference>
<dbReference type="KEGG" id="mpaf:R5R33_08915"/>
<keyword evidence="1" id="KW-0560">Oxidoreductase</keyword>
<dbReference type="InterPro" id="IPR041694">
    <property type="entry name" value="ADH_N_2"/>
</dbReference>
<dbReference type="Pfam" id="PF00107">
    <property type="entry name" value="ADH_zinc_N"/>
    <property type="match status" value="1"/>
</dbReference>
<dbReference type="InterPro" id="IPR013149">
    <property type="entry name" value="ADH-like_C"/>
</dbReference>
<accession>A0AAU0N2J0</accession>
<organism evidence="3 4">
    <name type="scientific">Microbulbifer pacificus</name>
    <dbReference type="NCBI Taxonomy" id="407164"/>
    <lineage>
        <taxon>Bacteria</taxon>
        <taxon>Pseudomonadati</taxon>
        <taxon>Pseudomonadota</taxon>
        <taxon>Gammaproteobacteria</taxon>
        <taxon>Cellvibrionales</taxon>
        <taxon>Microbulbiferaceae</taxon>
        <taxon>Microbulbifer</taxon>
    </lineage>
</organism>
<reference evidence="3 4" key="1">
    <citation type="submission" date="2023-10" db="EMBL/GenBank/DDBJ databases">
        <title>Description of Microbulbifer bruguierae sp. nov., isolated from the sediments of mangrove plant Bruguiera sexangula and comparative genomic analyses of the genus Microbulbifer.</title>
        <authorList>
            <person name="Long M."/>
        </authorList>
    </citation>
    <scope>NUCLEOTIDE SEQUENCE [LARGE SCALE GENOMIC DNA]</scope>
    <source>
        <strain evidence="3 4">SPO729</strain>
    </source>
</reference>
<dbReference type="EMBL" id="CP137555">
    <property type="protein sequence ID" value="WOX07239.1"/>
    <property type="molecule type" value="Genomic_DNA"/>
</dbReference>
<dbReference type="GO" id="GO:0016628">
    <property type="term" value="F:oxidoreductase activity, acting on the CH-CH group of donors, NAD or NADP as acceptor"/>
    <property type="evidence" value="ECO:0007669"/>
    <property type="project" value="InterPro"/>
</dbReference>
<evidence type="ECO:0000256" key="1">
    <source>
        <dbReference type="ARBA" id="ARBA00023002"/>
    </source>
</evidence>
<dbReference type="FunFam" id="3.40.50.720:FF:000121">
    <property type="entry name" value="Prostaglandin reductase 2"/>
    <property type="match status" value="1"/>
</dbReference>
<dbReference type="SMART" id="SM00829">
    <property type="entry name" value="PKS_ER"/>
    <property type="match status" value="1"/>
</dbReference>
<dbReference type="RefSeq" id="WP_318955668.1">
    <property type="nucleotide sequence ID" value="NZ_CP137555.1"/>
</dbReference>
<evidence type="ECO:0000313" key="4">
    <source>
        <dbReference type="Proteomes" id="UP001302477"/>
    </source>
</evidence>
<dbReference type="SUPFAM" id="SSF50129">
    <property type="entry name" value="GroES-like"/>
    <property type="match status" value="1"/>
</dbReference>
<dbReference type="Pfam" id="PF16884">
    <property type="entry name" value="ADH_N_2"/>
    <property type="match status" value="1"/>
</dbReference>
<dbReference type="Gene3D" id="3.40.50.720">
    <property type="entry name" value="NAD(P)-binding Rossmann-like Domain"/>
    <property type="match status" value="1"/>
</dbReference>
<proteinExistence type="predicted"/>
<dbReference type="InterPro" id="IPR020843">
    <property type="entry name" value="ER"/>
</dbReference>
<dbReference type="Gene3D" id="3.90.180.10">
    <property type="entry name" value="Medium-chain alcohol dehydrogenases, catalytic domain"/>
    <property type="match status" value="1"/>
</dbReference>
<name>A0AAU0N2J0_9GAMM</name>
<dbReference type="InterPro" id="IPR036291">
    <property type="entry name" value="NAD(P)-bd_dom_sf"/>
</dbReference>
<sequence length="329" mass="35823">MTYKAIQLSKRPSGDITPDIFATVELETPVLEEGQFLVKQTYMSLDPAMRTWLNPREDSYMPPVQVGEVMRSYGVGEVVESRNANYPVGARVMGVTGWAEYVLGNEEMQVVDAALDPEALLSVFYVTGLTAYVGLIKIGRPQAGETILVSGAAGSVGSLVGQIAKAEGLRVVGTAGSDEKCRWLEEELGFDKAINYKSGDLAAQLDAACPNGIDLFFENTGGPIQQLAYERMNRFGRILVCGMISEYNLEKPVPGPNWMDINLKGLRVEGFVVPDHLDKAQEATEALAKYVQNGQIRFRTHVLDGLESAIDGINLLFNGGNEGKLLVKL</sequence>
<protein>
    <submittedName>
        <fullName evidence="3">NADP-dependent oxidoreductase</fullName>
    </submittedName>
</protein>
<gene>
    <name evidence="3" type="ORF">R5R33_08915</name>
</gene>
<dbReference type="InterPro" id="IPR045010">
    <property type="entry name" value="MDR_fam"/>
</dbReference>
<dbReference type="Proteomes" id="UP001302477">
    <property type="component" value="Chromosome"/>
</dbReference>
<feature type="domain" description="Enoyl reductase (ER)" evidence="2">
    <location>
        <begin position="14"/>
        <end position="327"/>
    </location>
</feature>
<keyword evidence="4" id="KW-1185">Reference proteome</keyword>